<evidence type="ECO:0000313" key="3">
    <source>
        <dbReference type="Proteomes" id="UP000294547"/>
    </source>
</evidence>
<evidence type="ECO:0000256" key="1">
    <source>
        <dbReference type="SAM" id="SignalP"/>
    </source>
</evidence>
<keyword evidence="3" id="KW-1185">Reference proteome</keyword>
<dbReference type="InterPro" id="IPR013783">
    <property type="entry name" value="Ig-like_fold"/>
</dbReference>
<feature type="signal peptide" evidence="1">
    <location>
        <begin position="1"/>
        <end position="26"/>
    </location>
</feature>
<keyword evidence="1" id="KW-0732">Signal</keyword>
<dbReference type="SUPFAM" id="SSF49478">
    <property type="entry name" value="Cna protein B-type domain"/>
    <property type="match status" value="1"/>
</dbReference>
<evidence type="ECO:0008006" key="4">
    <source>
        <dbReference type="Google" id="ProtNLM"/>
    </source>
</evidence>
<evidence type="ECO:0000313" key="2">
    <source>
        <dbReference type="EMBL" id="TDP86220.1"/>
    </source>
</evidence>
<sequence length="365" mass="37893">MVGKNISAVVVIAAAAVVGCVSTAGAFEDKTAELAAMARQKRATDPLTLTNGTGDGRLTVKVDGYGSFGSTTPAGDVSYDPVGAIGPAGAVWESAVMFSPTKQFLATGSMHVGQGLPPVEITRSGNRIATSSFSVGGFDFTLRQEVLPPAPNGSTLVQTYKITNRTGRSQTIALSRYVEGDLYFVGSFGNDFGGVSGDGRTVYQFDTGDDPSAPTTFVGINATGGTAAGYSIQPYRFTDAVVAAGRVPTEIRNKIHDDANADRITDHGFDAGIIQQNNMTIRAGATATYVTRTRFGSGSIVGQISKVAGCITMNGNPVVGRTVEARQTGLTTQTTTTDATGCYEFDKLTVGKPADIVVKLPTVTQ</sequence>
<feature type="chain" id="PRO_5020417374" description="Carboxypeptidase family protein" evidence="1">
    <location>
        <begin position="27"/>
        <end position="365"/>
    </location>
</feature>
<dbReference type="EMBL" id="SNXY01000006">
    <property type="protein sequence ID" value="TDP86220.1"/>
    <property type="molecule type" value="Genomic_DNA"/>
</dbReference>
<dbReference type="Proteomes" id="UP000294547">
    <property type="component" value="Unassembled WGS sequence"/>
</dbReference>
<dbReference type="RefSeq" id="WP_126537608.1">
    <property type="nucleotide sequence ID" value="NZ_BSPM01000008.1"/>
</dbReference>
<accession>A0A4R6RII5</accession>
<gene>
    <name evidence="2" type="ORF">EDD54_0088</name>
</gene>
<protein>
    <recommendedName>
        <fullName evidence="4">Carboxypeptidase family protein</fullName>
    </recommendedName>
</protein>
<dbReference type="Gene3D" id="2.60.40.10">
    <property type="entry name" value="Immunoglobulins"/>
    <property type="match status" value="1"/>
</dbReference>
<reference evidence="2 3" key="1">
    <citation type="submission" date="2019-03" db="EMBL/GenBank/DDBJ databases">
        <title>Genomic Encyclopedia of Type Strains, Phase IV (KMG-IV): sequencing the most valuable type-strain genomes for metagenomic binning, comparative biology and taxonomic classification.</title>
        <authorList>
            <person name="Goeker M."/>
        </authorList>
    </citation>
    <scope>NUCLEOTIDE SEQUENCE [LARGE SCALE GENOMIC DNA]</scope>
    <source>
        <strain evidence="2 3">DSM 102969</strain>
    </source>
</reference>
<dbReference type="OrthoDB" id="7849596at2"/>
<organism evidence="2 3">
    <name type="scientific">Oharaeibacter diazotrophicus</name>
    <dbReference type="NCBI Taxonomy" id="1920512"/>
    <lineage>
        <taxon>Bacteria</taxon>
        <taxon>Pseudomonadati</taxon>
        <taxon>Pseudomonadota</taxon>
        <taxon>Alphaproteobacteria</taxon>
        <taxon>Hyphomicrobiales</taxon>
        <taxon>Pleomorphomonadaceae</taxon>
        <taxon>Oharaeibacter</taxon>
    </lineage>
</organism>
<proteinExistence type="predicted"/>
<name>A0A4R6RII5_9HYPH</name>
<comment type="caution">
    <text evidence="2">The sequence shown here is derived from an EMBL/GenBank/DDBJ whole genome shotgun (WGS) entry which is preliminary data.</text>
</comment>
<dbReference type="AlphaFoldDB" id="A0A4R6RII5"/>
<dbReference type="PROSITE" id="PS51257">
    <property type="entry name" value="PROKAR_LIPOPROTEIN"/>
    <property type="match status" value="1"/>
</dbReference>